<keyword evidence="2" id="KW-1185">Reference proteome</keyword>
<reference evidence="1 2" key="1">
    <citation type="journal article" date="2011" name="Genome Res.">
        <title>Phylogeny-wide analysis of social amoeba genomes highlights ancient origins for complex intercellular communication.</title>
        <authorList>
            <person name="Heidel A.J."/>
            <person name="Lawal H.M."/>
            <person name="Felder M."/>
            <person name="Schilde C."/>
            <person name="Helps N.R."/>
            <person name="Tunggal B."/>
            <person name="Rivero F."/>
            <person name="John U."/>
            <person name="Schleicher M."/>
            <person name="Eichinger L."/>
            <person name="Platzer M."/>
            <person name="Noegel A.A."/>
            <person name="Schaap P."/>
            <person name="Gloeckner G."/>
        </authorList>
    </citation>
    <scope>NUCLEOTIDE SEQUENCE [LARGE SCALE GENOMIC DNA]</scope>
    <source>
        <strain evidence="2">ATCC 26659 / Pp 5 / PN500</strain>
    </source>
</reference>
<gene>
    <name evidence="1" type="ORF">PPL_10043</name>
</gene>
<name>D3BQ61_HETP5</name>
<evidence type="ECO:0000313" key="2">
    <source>
        <dbReference type="Proteomes" id="UP000001396"/>
    </source>
</evidence>
<accession>D3BQ61</accession>
<organism evidence="1 2">
    <name type="scientific">Heterostelium pallidum (strain ATCC 26659 / Pp 5 / PN500)</name>
    <name type="common">Cellular slime mold</name>
    <name type="synonym">Polysphondylium pallidum</name>
    <dbReference type="NCBI Taxonomy" id="670386"/>
    <lineage>
        <taxon>Eukaryota</taxon>
        <taxon>Amoebozoa</taxon>
        <taxon>Evosea</taxon>
        <taxon>Eumycetozoa</taxon>
        <taxon>Dictyostelia</taxon>
        <taxon>Acytosteliales</taxon>
        <taxon>Acytosteliaceae</taxon>
        <taxon>Heterostelium</taxon>
    </lineage>
</organism>
<protein>
    <submittedName>
        <fullName evidence="1">Uncharacterized protein</fullName>
    </submittedName>
</protein>
<sequence length="197" mass="22887">MNKLDSYGDQENKRGVKRIKYIDSVEYKGLDTSMCIERENDIDNNNNNIADKGCSSRSSSGGISQINNHNTIKATKKRLAHEIVNGQQSNSEELIVSDARKEVEEVELVKPVDDQGCPTAISDEATAGGCYVSYREDYKDRLKYKDHHQHRYDLYIHSNWYNGYKDRYKYKDIDKEMRYSRSFRYSCYLSLSLSLSF</sequence>
<dbReference type="RefSeq" id="XP_020428413.1">
    <property type="nucleotide sequence ID" value="XM_020580828.1"/>
</dbReference>
<comment type="caution">
    <text evidence="1">The sequence shown here is derived from an EMBL/GenBank/DDBJ whole genome shotgun (WGS) entry which is preliminary data.</text>
</comment>
<dbReference type="AlphaFoldDB" id="D3BQ61"/>
<evidence type="ECO:0000313" key="1">
    <source>
        <dbReference type="EMBL" id="EFA76281.1"/>
    </source>
</evidence>
<dbReference type="Proteomes" id="UP000001396">
    <property type="component" value="Unassembled WGS sequence"/>
</dbReference>
<dbReference type="GeneID" id="31365514"/>
<dbReference type="EMBL" id="ADBJ01000047">
    <property type="protein sequence ID" value="EFA76281.1"/>
    <property type="molecule type" value="Genomic_DNA"/>
</dbReference>
<dbReference type="InParanoid" id="D3BQ61"/>
<proteinExistence type="predicted"/>